<dbReference type="EMBL" id="JABEND010000012">
    <property type="protein sequence ID" value="NNG37331.1"/>
    <property type="molecule type" value="Genomic_DNA"/>
</dbReference>
<gene>
    <name evidence="9" type="ORF">HKD39_16820</name>
</gene>
<evidence type="ECO:0000256" key="6">
    <source>
        <dbReference type="ARBA" id="ARBA00023136"/>
    </source>
</evidence>
<accession>A0A849ADP3</accession>
<proteinExistence type="inferred from homology"/>
<dbReference type="InterPro" id="IPR035906">
    <property type="entry name" value="MetI-like_sf"/>
</dbReference>
<evidence type="ECO:0000259" key="8">
    <source>
        <dbReference type="PROSITE" id="PS50928"/>
    </source>
</evidence>
<dbReference type="GO" id="GO:0055085">
    <property type="term" value="P:transmembrane transport"/>
    <property type="evidence" value="ECO:0007669"/>
    <property type="project" value="InterPro"/>
</dbReference>
<name>A0A849ADP3_9ACTN</name>
<keyword evidence="10" id="KW-1185">Reference proteome</keyword>
<feature type="transmembrane region" description="Helical" evidence="7">
    <location>
        <begin position="100"/>
        <end position="124"/>
    </location>
</feature>
<dbReference type="PROSITE" id="PS50928">
    <property type="entry name" value="ABC_TM1"/>
    <property type="match status" value="1"/>
</dbReference>
<organism evidence="9 10">
    <name type="scientific">Nakamurella aerolata</name>
    <dbReference type="NCBI Taxonomy" id="1656892"/>
    <lineage>
        <taxon>Bacteria</taxon>
        <taxon>Bacillati</taxon>
        <taxon>Actinomycetota</taxon>
        <taxon>Actinomycetes</taxon>
        <taxon>Nakamurellales</taxon>
        <taxon>Nakamurellaceae</taxon>
        <taxon>Nakamurella</taxon>
    </lineage>
</organism>
<dbReference type="AlphaFoldDB" id="A0A849ADP3"/>
<evidence type="ECO:0000256" key="7">
    <source>
        <dbReference type="RuleBase" id="RU363032"/>
    </source>
</evidence>
<dbReference type="PANTHER" id="PTHR43163:SF6">
    <property type="entry name" value="DIPEPTIDE TRANSPORT SYSTEM PERMEASE PROTEIN DPPB-RELATED"/>
    <property type="match status" value="1"/>
</dbReference>
<dbReference type="Gene3D" id="1.10.3720.10">
    <property type="entry name" value="MetI-like"/>
    <property type="match status" value="1"/>
</dbReference>
<dbReference type="InterPro" id="IPR000515">
    <property type="entry name" value="MetI-like"/>
</dbReference>
<feature type="transmembrane region" description="Helical" evidence="7">
    <location>
        <begin position="289"/>
        <end position="310"/>
    </location>
</feature>
<feature type="transmembrane region" description="Helical" evidence="7">
    <location>
        <begin position="433"/>
        <end position="454"/>
    </location>
</feature>
<dbReference type="PANTHER" id="PTHR43163">
    <property type="entry name" value="DIPEPTIDE TRANSPORT SYSTEM PERMEASE PROTEIN DPPB-RELATED"/>
    <property type="match status" value="1"/>
</dbReference>
<dbReference type="InterPro" id="IPR045621">
    <property type="entry name" value="BPD_transp_1_N"/>
</dbReference>
<evidence type="ECO:0000256" key="4">
    <source>
        <dbReference type="ARBA" id="ARBA00022692"/>
    </source>
</evidence>
<dbReference type="Pfam" id="PF19300">
    <property type="entry name" value="BPD_transp_1_N"/>
    <property type="match status" value="1"/>
</dbReference>
<evidence type="ECO:0000256" key="5">
    <source>
        <dbReference type="ARBA" id="ARBA00022989"/>
    </source>
</evidence>
<dbReference type="CDD" id="cd06261">
    <property type="entry name" value="TM_PBP2"/>
    <property type="match status" value="2"/>
</dbReference>
<feature type="transmembrane region" description="Helical" evidence="7">
    <location>
        <begin position="205"/>
        <end position="223"/>
    </location>
</feature>
<comment type="caution">
    <text evidence="9">The sequence shown here is derived from an EMBL/GenBank/DDBJ whole genome shotgun (WGS) entry which is preliminary data.</text>
</comment>
<comment type="subcellular location">
    <subcellularLocation>
        <location evidence="1 7">Cell membrane</location>
        <topology evidence="1 7">Multi-pass membrane protein</topology>
    </subcellularLocation>
</comment>
<keyword evidence="6 7" id="KW-0472">Membrane</keyword>
<dbReference type="GO" id="GO:0005886">
    <property type="term" value="C:plasma membrane"/>
    <property type="evidence" value="ECO:0007669"/>
    <property type="project" value="UniProtKB-SubCell"/>
</dbReference>
<dbReference type="Pfam" id="PF00528">
    <property type="entry name" value="BPD_transp_1"/>
    <property type="match status" value="1"/>
</dbReference>
<feature type="transmembrane region" description="Helical" evidence="7">
    <location>
        <begin position="136"/>
        <end position="157"/>
    </location>
</feature>
<comment type="similarity">
    <text evidence="7">Belongs to the binding-protein-dependent transport system permease family.</text>
</comment>
<evidence type="ECO:0000256" key="3">
    <source>
        <dbReference type="ARBA" id="ARBA00022475"/>
    </source>
</evidence>
<feature type="transmembrane region" description="Helical" evidence="7">
    <location>
        <begin position="261"/>
        <end position="283"/>
    </location>
</feature>
<evidence type="ECO:0000313" key="10">
    <source>
        <dbReference type="Proteomes" id="UP000562984"/>
    </source>
</evidence>
<sequence>MLTFIVRRIIASLFIVIGASFIAFVLVANAGDPLARAAQSQDPTVRAQLTRSITESLNLDQNVVVRFFLWLKGVGGCFVGKCDFGKTIQGGDVTDNLGTYLLVSLRLVLAATVLALVIGVAIGIITAIKQYSGFDYAVTFMVFLFFSLPTFWLGIILKDLVAIKFNNFLNLPGGPTFSATWFIIMSVFFGLLTFSILSGTLLRKLAISLAVALGVFLIAFYISETHWLLNPSLGLPVIIVLSALIACGVTTLTAGLKNRRALLSALITAGIGCALWYPLQIFFHDGMSFGKLMLLLLIALVVGIVVGILVGGDDRSLNARTGAFTALGVAIIIFVDRMMRAWSTYSSLLNGRPLRTQGQVTPNLQGDFWITTTDVLVHLFLPTITLMVISLATHSRYARASMLEVLNQDYIRTARAKGLTERTVIMRHAFRNALIPITTIIAFDVAGLVGGAVVTESVYQYRAMGQMFQQGLLQVDPNPVMAFFLVNAVLVVLMNLVADLAYAALDPRIRVTSS</sequence>
<dbReference type="Proteomes" id="UP000562984">
    <property type="component" value="Unassembled WGS sequence"/>
</dbReference>
<reference evidence="9 10" key="1">
    <citation type="submission" date="2020-05" db="EMBL/GenBank/DDBJ databases">
        <title>Nakamurella sp. DB0629 isolated from air conditioner.</title>
        <authorList>
            <person name="Kim D.H."/>
            <person name="Kim D.-U."/>
        </authorList>
    </citation>
    <scope>NUCLEOTIDE SEQUENCE [LARGE SCALE GENOMIC DNA]</scope>
    <source>
        <strain evidence="9 10">DB0629</strain>
    </source>
</reference>
<feature type="transmembrane region" description="Helical" evidence="7">
    <location>
        <begin position="177"/>
        <end position="198"/>
    </location>
</feature>
<keyword evidence="5 7" id="KW-1133">Transmembrane helix</keyword>
<feature type="transmembrane region" description="Helical" evidence="7">
    <location>
        <begin position="480"/>
        <end position="505"/>
    </location>
</feature>
<protein>
    <submittedName>
        <fullName evidence="9">ABC transporter permease</fullName>
    </submittedName>
</protein>
<dbReference type="RefSeq" id="WP_171201030.1">
    <property type="nucleotide sequence ID" value="NZ_JABEND010000012.1"/>
</dbReference>
<feature type="transmembrane region" description="Helical" evidence="7">
    <location>
        <begin position="317"/>
        <end position="335"/>
    </location>
</feature>
<keyword evidence="4 7" id="KW-0812">Transmembrane</keyword>
<keyword evidence="2 7" id="KW-0813">Transport</keyword>
<evidence type="ECO:0000256" key="1">
    <source>
        <dbReference type="ARBA" id="ARBA00004651"/>
    </source>
</evidence>
<feature type="domain" description="ABC transmembrane type-1" evidence="8">
    <location>
        <begin position="101"/>
        <end position="502"/>
    </location>
</feature>
<feature type="transmembrane region" description="Helical" evidence="7">
    <location>
        <begin position="375"/>
        <end position="393"/>
    </location>
</feature>
<feature type="transmembrane region" description="Helical" evidence="7">
    <location>
        <begin position="235"/>
        <end position="254"/>
    </location>
</feature>
<evidence type="ECO:0000256" key="2">
    <source>
        <dbReference type="ARBA" id="ARBA00022448"/>
    </source>
</evidence>
<evidence type="ECO:0000313" key="9">
    <source>
        <dbReference type="EMBL" id="NNG37331.1"/>
    </source>
</evidence>
<keyword evidence="3" id="KW-1003">Cell membrane</keyword>